<organism evidence="1 2">
    <name type="scientific">Actinomadura adrarensis</name>
    <dbReference type="NCBI Taxonomy" id="1819600"/>
    <lineage>
        <taxon>Bacteria</taxon>
        <taxon>Bacillati</taxon>
        <taxon>Actinomycetota</taxon>
        <taxon>Actinomycetes</taxon>
        <taxon>Streptosporangiales</taxon>
        <taxon>Thermomonosporaceae</taxon>
        <taxon>Actinomadura</taxon>
    </lineage>
</organism>
<accession>A0ABW3CFZ2</accession>
<evidence type="ECO:0000313" key="2">
    <source>
        <dbReference type="Proteomes" id="UP001597083"/>
    </source>
</evidence>
<evidence type="ECO:0008006" key="3">
    <source>
        <dbReference type="Google" id="ProtNLM"/>
    </source>
</evidence>
<keyword evidence="2" id="KW-1185">Reference proteome</keyword>
<sequence length="58" mass="6403">MGRLIVSAQTTADSVMDQIEGWFDGSLESEKHGLRELRAADALLLGRETYEHLGDIIS</sequence>
<protein>
    <recommendedName>
        <fullName evidence="3">Dihydrofolate reductase</fullName>
    </recommendedName>
</protein>
<reference evidence="2" key="1">
    <citation type="journal article" date="2019" name="Int. J. Syst. Evol. Microbiol.">
        <title>The Global Catalogue of Microorganisms (GCM) 10K type strain sequencing project: providing services to taxonomists for standard genome sequencing and annotation.</title>
        <authorList>
            <consortium name="The Broad Institute Genomics Platform"/>
            <consortium name="The Broad Institute Genome Sequencing Center for Infectious Disease"/>
            <person name="Wu L."/>
            <person name="Ma J."/>
        </authorList>
    </citation>
    <scope>NUCLEOTIDE SEQUENCE [LARGE SCALE GENOMIC DNA]</scope>
    <source>
        <strain evidence="2">JCM 31696</strain>
    </source>
</reference>
<dbReference type="Proteomes" id="UP001597083">
    <property type="component" value="Unassembled WGS sequence"/>
</dbReference>
<gene>
    <name evidence="1" type="ORF">ACFQ07_13755</name>
</gene>
<name>A0ABW3CFZ2_9ACTN</name>
<dbReference type="EMBL" id="JBHTIR010002051">
    <property type="protein sequence ID" value="MFD0853301.1"/>
    <property type="molecule type" value="Genomic_DNA"/>
</dbReference>
<evidence type="ECO:0000313" key="1">
    <source>
        <dbReference type="EMBL" id="MFD0853301.1"/>
    </source>
</evidence>
<comment type="caution">
    <text evidence="1">The sequence shown here is derived from an EMBL/GenBank/DDBJ whole genome shotgun (WGS) entry which is preliminary data.</text>
</comment>
<proteinExistence type="predicted"/>